<evidence type="ECO:0000313" key="2">
    <source>
        <dbReference type="Proteomes" id="UP000699042"/>
    </source>
</evidence>
<gene>
    <name evidence="1" type="ORF">JMJ77_006562</name>
</gene>
<name>A0A9P7RJG8_9PEZI</name>
<dbReference type="Proteomes" id="UP000699042">
    <property type="component" value="Unassembled WGS sequence"/>
</dbReference>
<protein>
    <submittedName>
        <fullName evidence="1">Uncharacterized protein</fullName>
    </submittedName>
</protein>
<keyword evidence="2" id="KW-1185">Reference proteome</keyword>
<comment type="caution">
    <text evidence="1">The sequence shown here is derived from an EMBL/GenBank/DDBJ whole genome shotgun (WGS) entry which is preliminary data.</text>
</comment>
<accession>A0A9P7RJG8</accession>
<dbReference type="AlphaFoldDB" id="A0A9P7RJG8"/>
<proteinExistence type="predicted"/>
<organism evidence="1 2">
    <name type="scientific">Colletotrichum scovillei</name>
    <dbReference type="NCBI Taxonomy" id="1209932"/>
    <lineage>
        <taxon>Eukaryota</taxon>
        <taxon>Fungi</taxon>
        <taxon>Dikarya</taxon>
        <taxon>Ascomycota</taxon>
        <taxon>Pezizomycotina</taxon>
        <taxon>Sordariomycetes</taxon>
        <taxon>Hypocreomycetidae</taxon>
        <taxon>Glomerellales</taxon>
        <taxon>Glomerellaceae</taxon>
        <taxon>Colletotrichum</taxon>
        <taxon>Colletotrichum acutatum species complex</taxon>
    </lineage>
</organism>
<evidence type="ECO:0000313" key="1">
    <source>
        <dbReference type="EMBL" id="KAG7059194.1"/>
    </source>
</evidence>
<reference evidence="1" key="1">
    <citation type="submission" date="2021-05" db="EMBL/GenBank/DDBJ databases">
        <title>Comparative genomics of three Colletotrichum scovillei strains and genetic complementation revealed genes involved fungal growth and virulence on chili pepper.</title>
        <authorList>
            <person name="Hsieh D.-K."/>
            <person name="Chuang S.-C."/>
            <person name="Chen C.-Y."/>
            <person name="Chao Y.-T."/>
            <person name="Lu M.-Y.J."/>
            <person name="Lee M.-H."/>
            <person name="Shih M.-C."/>
        </authorList>
    </citation>
    <scope>NUCLEOTIDE SEQUENCE</scope>
    <source>
        <strain evidence="1">Coll-153</strain>
    </source>
</reference>
<sequence length="48" mass="5179">MAPNPAGRFHPPFLPWVPATGAPSQKQVEFSTHVYGVGDRQAVFSGKL</sequence>
<dbReference type="EMBL" id="JAESDN010000001">
    <property type="protein sequence ID" value="KAG7059194.1"/>
    <property type="molecule type" value="Genomic_DNA"/>
</dbReference>